<sequence length="130" mass="14110">MVLQQNSESPLMPKSARGLKTTLQHYRPLRKRQSQPAAQPPQERTRSAPKLPRATGASPRPHERHTQAPPSQPSQVDPERSGDRPAGGPHRPPINQGGVQAAKILTPPQSPRSNPPPTATQLQSSPVKTQ</sequence>
<keyword evidence="3" id="KW-1185">Reference proteome</keyword>
<feature type="region of interest" description="Disordered" evidence="1">
    <location>
        <begin position="1"/>
        <end position="130"/>
    </location>
</feature>
<protein>
    <submittedName>
        <fullName evidence="2">Uncharacterized protein</fullName>
    </submittedName>
</protein>
<accession>A0ABD0W4H9</accession>
<proteinExistence type="predicted"/>
<dbReference type="Proteomes" id="UP001557470">
    <property type="component" value="Unassembled WGS sequence"/>
</dbReference>
<feature type="compositionally biased region" description="Polar residues" evidence="1">
    <location>
        <begin position="119"/>
        <end position="130"/>
    </location>
</feature>
<gene>
    <name evidence="2" type="ORF">UPYG_G00289370</name>
</gene>
<dbReference type="EMBL" id="JAGEUA010000009">
    <property type="protein sequence ID" value="KAL0966002.1"/>
    <property type="molecule type" value="Genomic_DNA"/>
</dbReference>
<comment type="caution">
    <text evidence="2">The sequence shown here is derived from an EMBL/GenBank/DDBJ whole genome shotgun (WGS) entry which is preliminary data.</text>
</comment>
<evidence type="ECO:0000313" key="3">
    <source>
        <dbReference type="Proteomes" id="UP001557470"/>
    </source>
</evidence>
<dbReference type="AlphaFoldDB" id="A0ABD0W4H9"/>
<organism evidence="2 3">
    <name type="scientific">Umbra pygmaea</name>
    <name type="common">Eastern mudminnow</name>
    <dbReference type="NCBI Taxonomy" id="75934"/>
    <lineage>
        <taxon>Eukaryota</taxon>
        <taxon>Metazoa</taxon>
        <taxon>Chordata</taxon>
        <taxon>Craniata</taxon>
        <taxon>Vertebrata</taxon>
        <taxon>Euteleostomi</taxon>
        <taxon>Actinopterygii</taxon>
        <taxon>Neopterygii</taxon>
        <taxon>Teleostei</taxon>
        <taxon>Protacanthopterygii</taxon>
        <taxon>Esociformes</taxon>
        <taxon>Umbridae</taxon>
        <taxon>Umbra</taxon>
    </lineage>
</organism>
<evidence type="ECO:0000256" key="1">
    <source>
        <dbReference type="SAM" id="MobiDB-lite"/>
    </source>
</evidence>
<evidence type="ECO:0000313" key="2">
    <source>
        <dbReference type="EMBL" id="KAL0966002.1"/>
    </source>
</evidence>
<feature type="compositionally biased region" description="Pro residues" evidence="1">
    <location>
        <begin position="108"/>
        <end position="118"/>
    </location>
</feature>
<name>A0ABD0W4H9_UMBPY</name>
<reference evidence="2 3" key="1">
    <citation type="submission" date="2024-06" db="EMBL/GenBank/DDBJ databases">
        <authorList>
            <person name="Pan Q."/>
            <person name="Wen M."/>
            <person name="Jouanno E."/>
            <person name="Zahm M."/>
            <person name="Klopp C."/>
            <person name="Cabau C."/>
            <person name="Louis A."/>
            <person name="Berthelot C."/>
            <person name="Parey E."/>
            <person name="Roest Crollius H."/>
            <person name="Montfort J."/>
            <person name="Robinson-Rechavi M."/>
            <person name="Bouchez O."/>
            <person name="Lampietro C."/>
            <person name="Lopez Roques C."/>
            <person name="Donnadieu C."/>
            <person name="Postlethwait J."/>
            <person name="Bobe J."/>
            <person name="Verreycken H."/>
            <person name="Guiguen Y."/>
        </authorList>
    </citation>
    <scope>NUCLEOTIDE SEQUENCE [LARGE SCALE GENOMIC DNA]</scope>
    <source>
        <strain evidence="2">Up_M1</strain>
        <tissue evidence="2">Testis</tissue>
    </source>
</reference>